<feature type="compositionally biased region" description="Polar residues" evidence="1">
    <location>
        <begin position="979"/>
        <end position="995"/>
    </location>
</feature>
<comment type="caution">
    <text evidence="2">The sequence shown here is derived from an EMBL/GenBank/DDBJ whole genome shotgun (WGS) entry which is preliminary data.</text>
</comment>
<reference evidence="2" key="1">
    <citation type="journal article" date="2023" name="Mol. Phylogenet. Evol.">
        <title>Genome-scale phylogeny and comparative genomics of the fungal order Sordariales.</title>
        <authorList>
            <person name="Hensen N."/>
            <person name="Bonometti L."/>
            <person name="Westerberg I."/>
            <person name="Brannstrom I.O."/>
            <person name="Guillou S."/>
            <person name="Cros-Aarteil S."/>
            <person name="Calhoun S."/>
            <person name="Haridas S."/>
            <person name="Kuo A."/>
            <person name="Mondo S."/>
            <person name="Pangilinan J."/>
            <person name="Riley R."/>
            <person name="LaButti K."/>
            <person name="Andreopoulos B."/>
            <person name="Lipzen A."/>
            <person name="Chen C."/>
            <person name="Yan M."/>
            <person name="Daum C."/>
            <person name="Ng V."/>
            <person name="Clum A."/>
            <person name="Steindorff A."/>
            <person name="Ohm R.A."/>
            <person name="Martin F."/>
            <person name="Silar P."/>
            <person name="Natvig D.O."/>
            <person name="Lalanne C."/>
            <person name="Gautier V."/>
            <person name="Ament-Velasquez S.L."/>
            <person name="Kruys A."/>
            <person name="Hutchinson M.I."/>
            <person name="Powell A.J."/>
            <person name="Barry K."/>
            <person name="Miller A.N."/>
            <person name="Grigoriev I.V."/>
            <person name="Debuchy R."/>
            <person name="Gladieux P."/>
            <person name="Hiltunen Thoren M."/>
            <person name="Johannesson H."/>
        </authorList>
    </citation>
    <scope>NUCLEOTIDE SEQUENCE</scope>
    <source>
        <strain evidence="2">CBS 958.72</strain>
    </source>
</reference>
<feature type="region of interest" description="Disordered" evidence="1">
    <location>
        <begin position="1"/>
        <end position="380"/>
    </location>
</feature>
<accession>A0AAE0MZE2</accession>
<feature type="region of interest" description="Disordered" evidence="1">
    <location>
        <begin position="463"/>
        <end position="504"/>
    </location>
</feature>
<feature type="compositionally biased region" description="Basic residues" evidence="1">
    <location>
        <begin position="1"/>
        <end position="19"/>
    </location>
</feature>
<feature type="compositionally biased region" description="Polar residues" evidence="1">
    <location>
        <begin position="759"/>
        <end position="787"/>
    </location>
</feature>
<evidence type="ECO:0000313" key="3">
    <source>
        <dbReference type="Proteomes" id="UP001287356"/>
    </source>
</evidence>
<feature type="compositionally biased region" description="Basic and acidic residues" evidence="1">
    <location>
        <begin position="470"/>
        <end position="483"/>
    </location>
</feature>
<feature type="compositionally biased region" description="Basic and acidic residues" evidence="1">
    <location>
        <begin position="26"/>
        <end position="40"/>
    </location>
</feature>
<reference evidence="2" key="2">
    <citation type="submission" date="2023-06" db="EMBL/GenBank/DDBJ databases">
        <authorList>
            <consortium name="Lawrence Berkeley National Laboratory"/>
            <person name="Haridas S."/>
            <person name="Hensen N."/>
            <person name="Bonometti L."/>
            <person name="Westerberg I."/>
            <person name="Brannstrom I.O."/>
            <person name="Guillou S."/>
            <person name="Cros-Aarteil S."/>
            <person name="Calhoun S."/>
            <person name="Kuo A."/>
            <person name="Mondo S."/>
            <person name="Pangilinan J."/>
            <person name="Riley R."/>
            <person name="Labutti K."/>
            <person name="Andreopoulos B."/>
            <person name="Lipzen A."/>
            <person name="Chen C."/>
            <person name="Yanf M."/>
            <person name="Daum C."/>
            <person name="Ng V."/>
            <person name="Clum A."/>
            <person name="Steindorff A."/>
            <person name="Ohm R."/>
            <person name="Martin F."/>
            <person name="Silar P."/>
            <person name="Natvig D."/>
            <person name="Lalanne C."/>
            <person name="Gautier V."/>
            <person name="Ament-Velasquez S.L."/>
            <person name="Kruys A."/>
            <person name="Hutchinson M.I."/>
            <person name="Powell A.J."/>
            <person name="Barry K."/>
            <person name="Miller A.N."/>
            <person name="Grigoriev I.V."/>
            <person name="Debuchy R."/>
            <person name="Gladieux P."/>
            <person name="Thoren M.H."/>
            <person name="Johannesson H."/>
        </authorList>
    </citation>
    <scope>NUCLEOTIDE SEQUENCE</scope>
    <source>
        <strain evidence="2">CBS 958.72</strain>
    </source>
</reference>
<name>A0AAE0MZE2_9PEZI</name>
<feature type="compositionally biased region" description="Basic and acidic residues" evidence="1">
    <location>
        <begin position="127"/>
        <end position="140"/>
    </location>
</feature>
<feature type="region of interest" description="Disordered" evidence="1">
    <location>
        <begin position="639"/>
        <end position="660"/>
    </location>
</feature>
<proteinExistence type="predicted"/>
<feature type="region of interest" description="Disordered" evidence="1">
    <location>
        <begin position="684"/>
        <end position="712"/>
    </location>
</feature>
<keyword evidence="3" id="KW-1185">Reference proteome</keyword>
<feature type="region of interest" description="Disordered" evidence="1">
    <location>
        <begin position="751"/>
        <end position="792"/>
    </location>
</feature>
<feature type="region of interest" description="Disordered" evidence="1">
    <location>
        <begin position="933"/>
        <end position="1042"/>
    </location>
</feature>
<feature type="compositionally biased region" description="Polar residues" evidence="1">
    <location>
        <begin position="484"/>
        <end position="497"/>
    </location>
</feature>
<feature type="region of interest" description="Disordered" evidence="1">
    <location>
        <begin position="802"/>
        <end position="821"/>
    </location>
</feature>
<dbReference type="Proteomes" id="UP001287356">
    <property type="component" value="Unassembled WGS sequence"/>
</dbReference>
<organism evidence="2 3">
    <name type="scientific">Lasiosphaeria ovina</name>
    <dbReference type="NCBI Taxonomy" id="92902"/>
    <lineage>
        <taxon>Eukaryota</taxon>
        <taxon>Fungi</taxon>
        <taxon>Dikarya</taxon>
        <taxon>Ascomycota</taxon>
        <taxon>Pezizomycotina</taxon>
        <taxon>Sordariomycetes</taxon>
        <taxon>Sordariomycetidae</taxon>
        <taxon>Sordariales</taxon>
        <taxon>Lasiosphaeriaceae</taxon>
        <taxon>Lasiosphaeria</taxon>
    </lineage>
</organism>
<evidence type="ECO:0000256" key="1">
    <source>
        <dbReference type="SAM" id="MobiDB-lite"/>
    </source>
</evidence>
<gene>
    <name evidence="2" type="ORF">B0T24DRAFT_536948</name>
</gene>
<dbReference type="EMBL" id="JAULSN010000009">
    <property type="protein sequence ID" value="KAK3365216.1"/>
    <property type="molecule type" value="Genomic_DNA"/>
</dbReference>
<protein>
    <submittedName>
        <fullName evidence="2">Uncharacterized protein</fullName>
    </submittedName>
</protein>
<dbReference type="AlphaFoldDB" id="A0AAE0MZE2"/>
<feature type="compositionally biased region" description="Polar residues" evidence="1">
    <location>
        <begin position="687"/>
        <end position="708"/>
    </location>
</feature>
<sequence>MLRRRHSTKSKSDIKRRKSTSSVHSVHLEHIDPVVAHRDAQAAACQAYSRAQDREKADMSLFPPTPDSSPRRLQTSMNGLGEDDAGTPCHGRESSQTLRRRQSVRFIGPCSVERRTGRGSGVYSERSSWDPDPQRVRLQENFDTNSSRSYVLGDDGGDFGIRQRGEPSQPHRKPPPVPLSGFAAEYLDSLLGGDQQYTPEDDIASAPSSYRRLRRSRSMFASEGHGARRSQDGSFSFLDAQPPSDSQSPTSKTRRILRFDSEGKKHSPPSPLLRAPKSMSFLRSRNIRSRTSTSRDGHSAGHPLAGPPLLPEEELQTGGRVTPQHVNRLPGFFGSRSRRNEPGIPKSLRCSNSVEDSGAPAATPTTPPTKDEGFKTKARKVSKSLKTKLKIFFSLSKSEDEPPSLPDQHIDAQRTHATERCGSLLSSDAGHETCSVGDWGSIQRVPAKMPSLQTVPANLLHSNRGSVESLRSERERKVSDDKSLTSWTNSGPSTLTSQQQQQWREWERQRLSIITENGTHAPSPSFPRKALGTQLFQQHDNNTGKPASGPTVDSQRIYSALIKRSNAVNKQLSDTLDQKSQPHADGSHCLRATASSESLGKPPSNTPKTIRCVVSHQNFHASDPAITPTRGPNPYKLPDHRGGQIGRFRTGSPVAPSSRRFGLEPAKREVKGLCAAFRAARPRSASNCTASSAKTAGDNNGETPSTALSPPHDELRAFQDRSSAFFGSPTSHLFRTTSPFRRALRKSIEEEERIIEPRQNPSDAHSSDCDTQVRGTGQHQNTDSEPANNMDMDYSESVYSSDGQDAAETRPNLGPLTTVRDANTPGGIRLTYQPAGYRADSSVSSIDWKTWLSANVAKMEQSPMASGRSEVEFALPTMPKSFISGHVREPAQIFDDYDDEEVDVFEPPTHKPTLPTTPLAVVEPNVVKLSPLQRSVKRITPPSGGRPLLENDSPTGAPPIPLKSPLRGVAPPPLKFAATAQTARSATPSVASSPGLTAAVQRQFGSVSTRQHSDHRNNSSTSTEDDDDGRDVYGGGYNRISGLQRIVSSDETGAFI</sequence>
<evidence type="ECO:0000313" key="2">
    <source>
        <dbReference type="EMBL" id="KAK3365216.1"/>
    </source>
</evidence>
<feature type="compositionally biased region" description="Low complexity" evidence="1">
    <location>
        <begin position="41"/>
        <end position="50"/>
    </location>
</feature>